<feature type="transmembrane region" description="Helical" evidence="4">
    <location>
        <begin position="46"/>
        <end position="67"/>
    </location>
</feature>
<feature type="transmembrane region" description="Helical" evidence="4">
    <location>
        <begin position="79"/>
        <end position="99"/>
    </location>
</feature>
<comment type="caution">
    <text evidence="6">The sequence shown here is derived from an EMBL/GenBank/DDBJ whole genome shotgun (WGS) entry which is preliminary data.</text>
</comment>
<dbReference type="InterPro" id="IPR036259">
    <property type="entry name" value="MFS_trans_sf"/>
</dbReference>
<feature type="transmembrane region" description="Helical" evidence="4">
    <location>
        <begin position="305"/>
        <end position="324"/>
    </location>
</feature>
<feature type="domain" description="Major facilitator superfamily (MFS) profile" evidence="5">
    <location>
        <begin position="176"/>
        <end position="402"/>
    </location>
</feature>
<gene>
    <name evidence="6" type="ORF">L4923_15005</name>
</gene>
<evidence type="ECO:0000256" key="3">
    <source>
        <dbReference type="ARBA" id="ARBA00023136"/>
    </source>
</evidence>
<feature type="transmembrane region" description="Helical" evidence="4">
    <location>
        <begin position="365"/>
        <end position="384"/>
    </location>
</feature>
<evidence type="ECO:0000256" key="4">
    <source>
        <dbReference type="SAM" id="Phobius"/>
    </source>
</evidence>
<keyword evidence="1 4" id="KW-0812">Transmembrane</keyword>
<dbReference type="RefSeq" id="WP_239366398.1">
    <property type="nucleotide sequence ID" value="NZ_JAKREW010000013.1"/>
</dbReference>
<accession>A0ABS9QFX5</accession>
<dbReference type="InterPro" id="IPR020846">
    <property type="entry name" value="MFS_dom"/>
</dbReference>
<dbReference type="PANTHER" id="PTHR23542">
    <property type="match status" value="1"/>
</dbReference>
<organism evidence="6 7">
    <name type="scientific">Mesorhizobium retamae</name>
    <dbReference type="NCBI Taxonomy" id="2912854"/>
    <lineage>
        <taxon>Bacteria</taxon>
        <taxon>Pseudomonadati</taxon>
        <taxon>Pseudomonadota</taxon>
        <taxon>Alphaproteobacteria</taxon>
        <taxon>Hyphomicrobiales</taxon>
        <taxon>Phyllobacteriaceae</taxon>
        <taxon>Mesorhizobium</taxon>
    </lineage>
</organism>
<evidence type="ECO:0000256" key="1">
    <source>
        <dbReference type="ARBA" id="ARBA00022692"/>
    </source>
</evidence>
<dbReference type="PANTHER" id="PTHR23542:SF1">
    <property type="entry name" value="MAJOR FACILITATOR SUPERFAMILY (MFS) PROFILE DOMAIN-CONTAINING PROTEIN"/>
    <property type="match status" value="1"/>
</dbReference>
<dbReference type="Pfam" id="PF07690">
    <property type="entry name" value="MFS_1"/>
    <property type="match status" value="1"/>
</dbReference>
<protein>
    <submittedName>
        <fullName evidence="6">MFS transporter</fullName>
    </submittedName>
</protein>
<evidence type="ECO:0000256" key="2">
    <source>
        <dbReference type="ARBA" id="ARBA00022989"/>
    </source>
</evidence>
<keyword evidence="7" id="KW-1185">Reference proteome</keyword>
<dbReference type="EMBL" id="JAKREW010000013">
    <property type="protein sequence ID" value="MCG7506333.1"/>
    <property type="molecule type" value="Genomic_DNA"/>
</dbReference>
<feature type="transmembrane region" description="Helical" evidence="4">
    <location>
        <begin position="248"/>
        <end position="267"/>
    </location>
</feature>
<sequence>MRNPYSEIFQAPGAKAFSAAGFVARLPLSMITLGIVTMLSETHGEYWLAGAVSATFALASGLIAPQVSRLVDRHGQRRVLVPATLISVSALISLMVATHLKAPDWTLFLFAVLSGAMPSFSSFVRARWTELYRGSSKLHTAFAFESVVDEAVFMVGPILAVGLSVTVFPEAGPLTATIFLTIGSLLFAAQRSTEPPIHAQERSGGRSVIRLGSLQIIVLTLASIGAIFGTAEVAAVAFAEAQGNKAAASFALSAYASGSLIAGLAFGVLKLNMPLARQLLIMIALAALTTLPLLIVSNIPMLCLVLFVAGVAVSPTIITAMALVEKLVPSSKLTEGMTWAITSIGIGLAAGSSAAGWVIDTYGPTSGFLVSITAGVVAFIVALGGQGSLQRSVLGATASATA</sequence>
<dbReference type="SUPFAM" id="SSF103473">
    <property type="entry name" value="MFS general substrate transporter"/>
    <property type="match status" value="1"/>
</dbReference>
<proteinExistence type="predicted"/>
<dbReference type="InterPro" id="IPR011701">
    <property type="entry name" value="MFS"/>
</dbReference>
<evidence type="ECO:0000313" key="7">
    <source>
        <dbReference type="Proteomes" id="UP001201701"/>
    </source>
</evidence>
<feature type="transmembrane region" description="Helical" evidence="4">
    <location>
        <begin position="105"/>
        <end position="126"/>
    </location>
</feature>
<evidence type="ECO:0000313" key="6">
    <source>
        <dbReference type="EMBL" id="MCG7506333.1"/>
    </source>
</evidence>
<dbReference type="PROSITE" id="PS50850">
    <property type="entry name" value="MFS"/>
    <property type="match status" value="1"/>
</dbReference>
<feature type="transmembrane region" description="Helical" evidence="4">
    <location>
        <begin position="20"/>
        <end position="40"/>
    </location>
</feature>
<keyword evidence="2 4" id="KW-1133">Transmembrane helix</keyword>
<name>A0ABS9QFX5_9HYPH</name>
<feature type="transmembrane region" description="Helical" evidence="4">
    <location>
        <begin position="279"/>
        <end position="299"/>
    </location>
</feature>
<feature type="transmembrane region" description="Helical" evidence="4">
    <location>
        <begin position="208"/>
        <end position="228"/>
    </location>
</feature>
<evidence type="ECO:0000259" key="5">
    <source>
        <dbReference type="PROSITE" id="PS50850"/>
    </source>
</evidence>
<dbReference type="Proteomes" id="UP001201701">
    <property type="component" value="Unassembled WGS sequence"/>
</dbReference>
<dbReference type="Gene3D" id="1.20.1250.20">
    <property type="entry name" value="MFS general substrate transporter like domains"/>
    <property type="match status" value="1"/>
</dbReference>
<reference evidence="6 7" key="1">
    <citation type="submission" date="2022-02" db="EMBL/GenBank/DDBJ databases">
        <title>Draft genome sequence of Mezorhizobium retamae strain IRAMC:0171 isolated from Retama raetam nodules.</title>
        <authorList>
            <person name="Bengaied R."/>
            <person name="Sbissi I."/>
            <person name="Huber K."/>
            <person name="Ghodbane F."/>
            <person name="Nouioui I."/>
            <person name="Tarhouni M."/>
            <person name="Gtari M."/>
        </authorList>
    </citation>
    <scope>NUCLEOTIDE SEQUENCE [LARGE SCALE GENOMIC DNA]</scope>
    <source>
        <strain evidence="6 7">IRAMC:0171</strain>
    </source>
</reference>
<feature type="transmembrane region" description="Helical" evidence="4">
    <location>
        <begin position="336"/>
        <end position="359"/>
    </location>
</feature>
<keyword evidence="3 4" id="KW-0472">Membrane</keyword>